<proteinExistence type="inferred from homology"/>
<evidence type="ECO:0000256" key="8">
    <source>
        <dbReference type="ARBA" id="ARBA00023136"/>
    </source>
</evidence>
<dbReference type="InterPro" id="IPR018108">
    <property type="entry name" value="MCP_transmembrane"/>
</dbReference>
<keyword evidence="8 9" id="KW-0472">Membrane</keyword>
<dbReference type="PANTHER" id="PTHR45624:SF31">
    <property type="entry name" value="MITOCHONDRIAL ORNITHINE TRANSPORTER 1"/>
    <property type="match status" value="1"/>
</dbReference>
<keyword evidence="3 10" id="KW-0813">Transport</keyword>
<evidence type="ECO:0000256" key="10">
    <source>
        <dbReference type="RuleBase" id="RU000488"/>
    </source>
</evidence>
<dbReference type="STRING" id="109895.A0A507E516"/>
<dbReference type="GO" id="GO:1990575">
    <property type="term" value="P:mitochondrial L-ornithine transmembrane transport"/>
    <property type="evidence" value="ECO:0007669"/>
    <property type="project" value="TreeGrafter"/>
</dbReference>
<evidence type="ECO:0000256" key="4">
    <source>
        <dbReference type="ARBA" id="ARBA00022692"/>
    </source>
</evidence>
<feature type="region of interest" description="Disordered" evidence="11">
    <location>
        <begin position="160"/>
        <end position="180"/>
    </location>
</feature>
<evidence type="ECO:0000256" key="5">
    <source>
        <dbReference type="ARBA" id="ARBA00022737"/>
    </source>
</evidence>
<dbReference type="AlphaFoldDB" id="A0A507E516"/>
<dbReference type="InterPro" id="IPR050567">
    <property type="entry name" value="Mitochondrial_Carrier"/>
</dbReference>
<accession>A0A507E516</accession>
<evidence type="ECO:0000256" key="6">
    <source>
        <dbReference type="ARBA" id="ARBA00022989"/>
    </source>
</evidence>
<feature type="repeat" description="Solcar" evidence="9">
    <location>
        <begin position="11"/>
        <end position="99"/>
    </location>
</feature>
<dbReference type="Proteomes" id="UP000318582">
    <property type="component" value="Unassembled WGS sequence"/>
</dbReference>
<dbReference type="PROSITE" id="PS50920">
    <property type="entry name" value="SOLCAR"/>
    <property type="match status" value="3"/>
</dbReference>
<evidence type="ECO:0000256" key="7">
    <source>
        <dbReference type="ARBA" id="ARBA00023128"/>
    </source>
</evidence>
<dbReference type="GO" id="GO:0000064">
    <property type="term" value="F:L-ornithine transmembrane transporter activity"/>
    <property type="evidence" value="ECO:0007669"/>
    <property type="project" value="TreeGrafter"/>
</dbReference>
<dbReference type="SUPFAM" id="SSF103506">
    <property type="entry name" value="Mitochondrial carrier"/>
    <property type="match status" value="1"/>
</dbReference>
<dbReference type="GO" id="GO:0031966">
    <property type="term" value="C:mitochondrial membrane"/>
    <property type="evidence" value="ECO:0007669"/>
    <property type="project" value="UniProtKB-SubCell"/>
</dbReference>
<feature type="repeat" description="Solcar" evidence="9">
    <location>
        <begin position="293"/>
        <end position="376"/>
    </location>
</feature>
<name>A0A507E516_9FUNG</name>
<dbReference type="Gene3D" id="1.50.40.10">
    <property type="entry name" value="Mitochondrial carrier domain"/>
    <property type="match status" value="2"/>
</dbReference>
<protein>
    <recommendedName>
        <fullName evidence="14">Mitochondrial carrier</fullName>
    </recommendedName>
</protein>
<feature type="repeat" description="Solcar" evidence="9">
    <location>
        <begin position="113"/>
        <end position="227"/>
    </location>
</feature>
<keyword evidence="5" id="KW-0677">Repeat</keyword>
<comment type="subcellular location">
    <subcellularLocation>
        <location evidence="1">Mitochondrion membrane</location>
        <topology evidence="1">Multi-pass membrane protein</topology>
    </subcellularLocation>
</comment>
<dbReference type="InterPro" id="IPR023395">
    <property type="entry name" value="MCP_dom_sf"/>
</dbReference>
<comment type="similarity">
    <text evidence="2 10">Belongs to the mitochondrial carrier (TC 2.A.29) family.</text>
</comment>
<feature type="region of interest" description="Disordered" evidence="11">
    <location>
        <begin position="234"/>
        <end position="292"/>
    </location>
</feature>
<dbReference type="Pfam" id="PF00153">
    <property type="entry name" value="Mito_carr"/>
    <property type="match status" value="3"/>
</dbReference>
<evidence type="ECO:0000256" key="9">
    <source>
        <dbReference type="PROSITE-ProRule" id="PRU00282"/>
    </source>
</evidence>
<feature type="compositionally biased region" description="Pro residues" evidence="11">
    <location>
        <begin position="274"/>
        <end position="285"/>
    </location>
</feature>
<dbReference type="PANTHER" id="PTHR45624">
    <property type="entry name" value="MITOCHONDRIAL BASIC AMINO ACIDS TRANSPORTER-RELATED"/>
    <property type="match status" value="1"/>
</dbReference>
<organism evidence="12 13">
    <name type="scientific">Powellomyces hirtus</name>
    <dbReference type="NCBI Taxonomy" id="109895"/>
    <lineage>
        <taxon>Eukaryota</taxon>
        <taxon>Fungi</taxon>
        <taxon>Fungi incertae sedis</taxon>
        <taxon>Chytridiomycota</taxon>
        <taxon>Chytridiomycota incertae sedis</taxon>
        <taxon>Chytridiomycetes</taxon>
        <taxon>Spizellomycetales</taxon>
        <taxon>Powellomycetaceae</taxon>
        <taxon>Powellomyces</taxon>
    </lineage>
</organism>
<keyword evidence="4 9" id="KW-0812">Transmembrane</keyword>
<feature type="compositionally biased region" description="Pro residues" evidence="11">
    <location>
        <begin position="239"/>
        <end position="249"/>
    </location>
</feature>
<evidence type="ECO:0000313" key="13">
    <source>
        <dbReference type="Proteomes" id="UP000318582"/>
    </source>
</evidence>
<gene>
    <name evidence="12" type="ORF">PhCBS80983_g02884</name>
</gene>
<reference evidence="12 13" key="1">
    <citation type="journal article" date="2019" name="Sci. Rep.">
        <title>Comparative genomics of chytrid fungi reveal insights into the obligate biotrophic and pathogenic lifestyle of Synchytrium endobioticum.</title>
        <authorList>
            <person name="van de Vossenberg B.T.L.H."/>
            <person name="Warris S."/>
            <person name="Nguyen H.D.T."/>
            <person name="van Gent-Pelzer M.P.E."/>
            <person name="Joly D.L."/>
            <person name="van de Geest H.C."/>
            <person name="Bonants P.J.M."/>
            <person name="Smith D.S."/>
            <person name="Levesque C.A."/>
            <person name="van der Lee T.A.J."/>
        </authorList>
    </citation>
    <scope>NUCLEOTIDE SEQUENCE [LARGE SCALE GENOMIC DNA]</scope>
    <source>
        <strain evidence="12 13">CBS 809.83</strain>
    </source>
</reference>
<evidence type="ECO:0000256" key="2">
    <source>
        <dbReference type="ARBA" id="ARBA00006375"/>
    </source>
</evidence>
<keyword evidence="7" id="KW-0496">Mitochondrion</keyword>
<keyword evidence="6" id="KW-1133">Transmembrane helix</keyword>
<evidence type="ECO:0000256" key="11">
    <source>
        <dbReference type="SAM" id="MobiDB-lite"/>
    </source>
</evidence>
<keyword evidence="13" id="KW-1185">Reference proteome</keyword>
<feature type="compositionally biased region" description="Low complexity" evidence="11">
    <location>
        <begin position="250"/>
        <end position="273"/>
    </location>
</feature>
<dbReference type="EMBL" id="QEAQ01000032">
    <property type="protein sequence ID" value="TPX58811.1"/>
    <property type="molecule type" value="Genomic_DNA"/>
</dbReference>
<evidence type="ECO:0000313" key="12">
    <source>
        <dbReference type="EMBL" id="TPX58811.1"/>
    </source>
</evidence>
<evidence type="ECO:0000256" key="3">
    <source>
        <dbReference type="ARBA" id="ARBA00022448"/>
    </source>
</evidence>
<comment type="caution">
    <text evidence="12">The sequence shown here is derived from an EMBL/GenBank/DDBJ whole genome shotgun (WGS) entry which is preliminary data.</text>
</comment>
<evidence type="ECO:0008006" key="14">
    <source>
        <dbReference type="Google" id="ProtNLM"/>
    </source>
</evidence>
<evidence type="ECO:0000256" key="1">
    <source>
        <dbReference type="ARBA" id="ARBA00004225"/>
    </source>
</evidence>
<sequence>MTNGSGSPPRLSPAADLLFGSVAGMIGMLFQFPFDTIKVRLQSQPHGAGQLFTGPLDCAVKGFKSGGVKSFYKGLSAPLVGAMIENSALFGAFSHIQSVVRRYSDMPSVEAPLSLAQLTLSGFLSGALVSFVLTPVELVKCQLQVQDVLFNPAANASIPPHASTTTPVPPAHSLHHGQHHQGPISVIMTTLRKHGIRGLYHGHVGTFLREAGGGAAWFGTYELVIRELIRRKQKAQLEEPPPGPAPASAPSPRAAAASSTSLSLFPSPSSTSIPPHPTQPPPGPPRTITKEDLGTPSIMLAGALAGMTYNAALFPADTLKSRQQTTDGGKSFVQVARDLYTAQGWRGFYKGFGITVLRSAPTSAMIFATYVSEEEQELLSRHFPF</sequence>